<reference evidence="2" key="1">
    <citation type="submission" date="2024-07" db="EMBL/GenBank/DDBJ databases">
        <authorList>
            <person name="Yu S.T."/>
        </authorList>
    </citation>
    <scope>NUCLEOTIDE SEQUENCE</scope>
    <source>
        <strain evidence="2">R44</strain>
    </source>
</reference>
<gene>
    <name evidence="2" type="ORF">AB5J54_32345</name>
</gene>
<dbReference type="EMBL" id="CP163444">
    <property type="protein sequence ID" value="XDQ74932.1"/>
    <property type="molecule type" value="Genomic_DNA"/>
</dbReference>
<feature type="region of interest" description="Disordered" evidence="1">
    <location>
        <begin position="1"/>
        <end position="51"/>
    </location>
</feature>
<accession>A0AB39T7S7</accession>
<dbReference type="AlphaFoldDB" id="A0AB39T7S7"/>
<organism evidence="2">
    <name type="scientific">Streptomyces sp. R44</name>
    <dbReference type="NCBI Taxonomy" id="3238633"/>
    <lineage>
        <taxon>Bacteria</taxon>
        <taxon>Bacillati</taxon>
        <taxon>Actinomycetota</taxon>
        <taxon>Actinomycetes</taxon>
        <taxon>Kitasatosporales</taxon>
        <taxon>Streptomycetaceae</taxon>
        <taxon>Streptomyces</taxon>
    </lineage>
</organism>
<feature type="region of interest" description="Disordered" evidence="1">
    <location>
        <begin position="319"/>
        <end position="338"/>
    </location>
</feature>
<evidence type="ECO:0000256" key="1">
    <source>
        <dbReference type="SAM" id="MobiDB-lite"/>
    </source>
</evidence>
<dbReference type="RefSeq" id="WP_369147452.1">
    <property type="nucleotide sequence ID" value="NZ_CP163444.1"/>
</dbReference>
<sequence length="589" mass="63651">MSASYERSTLAPALSDHARRLRGAPVPRGGHPLPDSARTPRPRGPGPRHSEACARVKDVLRSLLDTPRADPEAALVATGVRDRTVLRAAATLDHPDEPAARALGRLLVRTGTTLVGVAAGIGLLSVLGEPEDVPYLRDLGMLDGLDSAAVEALAPLDPQAAATVGLAHGARETGLRALADALVSGRTSDLRALVVGVRAESPRDVGPGRARWIAEATRLPALLRAHPRDPELLAQAVLLLTRMTSRRDYAIALLRYGDARDLYEAITARVAGEAPATGLDRRARLLSLALDLHSGASHLLDWPPGRREQVLGALLAAVGEPTEPDTEPDTEADADPRTRRRAAWIRATAPRLRAITAPAEPCPVSRLRIEVAVADPGDPDAVETRFLVDGRPFVPWAFGPGPGDVPERTLDTGALRAGDEPREVRLAEAYCSEGCCGALYVTVRREGRYVVWGDWSRPGAPRGLPDLPVLRFDADAYDTEVARAEQDRGWSWPARDTARLIARGLRERPELLARWDLRQGWTGTDFGDPDTTVITYDDLPPTAGGAPDVQPRQYVWLLPDDGTPPEQRAAAALRRFAEEDPRRYPEPAR</sequence>
<proteinExistence type="predicted"/>
<name>A0AB39T7S7_9ACTN</name>
<evidence type="ECO:0000313" key="2">
    <source>
        <dbReference type="EMBL" id="XDQ74932.1"/>
    </source>
</evidence>
<protein>
    <submittedName>
        <fullName evidence="2">Uncharacterized protein</fullName>
    </submittedName>
</protein>
<feature type="compositionally biased region" description="Acidic residues" evidence="1">
    <location>
        <begin position="322"/>
        <end position="333"/>
    </location>
</feature>